<evidence type="ECO:0000313" key="3">
    <source>
        <dbReference type="EMBL" id="POH59203.1"/>
    </source>
</evidence>
<evidence type="ECO:0000256" key="1">
    <source>
        <dbReference type="ARBA" id="ARBA00022723"/>
    </source>
</evidence>
<reference evidence="3 4" key="1">
    <citation type="submission" date="2018-01" db="EMBL/GenBank/DDBJ databases">
        <title>Cryobacterium sp. nov., from glaciers in China.</title>
        <authorList>
            <person name="Liu Q."/>
            <person name="Xin Y.-H."/>
        </authorList>
    </citation>
    <scope>NUCLEOTIDE SEQUENCE [LARGE SCALE GENOMIC DNA]</scope>
    <source>
        <strain evidence="3 4">TMB1-8</strain>
    </source>
</reference>
<dbReference type="Gene3D" id="3.40.50.1400">
    <property type="match status" value="2"/>
</dbReference>
<dbReference type="CDD" id="cd03416">
    <property type="entry name" value="CbiX_SirB_N"/>
    <property type="match status" value="1"/>
</dbReference>
<dbReference type="Proteomes" id="UP000237104">
    <property type="component" value="Unassembled WGS sequence"/>
</dbReference>
<evidence type="ECO:0000313" key="4">
    <source>
        <dbReference type="Proteomes" id="UP000237104"/>
    </source>
</evidence>
<dbReference type="Pfam" id="PF01903">
    <property type="entry name" value="CbiX"/>
    <property type="match status" value="2"/>
</dbReference>
<evidence type="ECO:0000256" key="2">
    <source>
        <dbReference type="ARBA" id="ARBA00023239"/>
    </source>
</evidence>
<dbReference type="PANTHER" id="PTHR33542:SF5">
    <property type="entry name" value="FERROCHELATASE CHE1"/>
    <property type="match status" value="1"/>
</dbReference>
<dbReference type="SUPFAM" id="SSF53800">
    <property type="entry name" value="Chelatase"/>
    <property type="match status" value="1"/>
</dbReference>
<dbReference type="GO" id="GO:0046872">
    <property type="term" value="F:metal ion binding"/>
    <property type="evidence" value="ECO:0007669"/>
    <property type="project" value="UniProtKB-KW"/>
</dbReference>
<protein>
    <submittedName>
        <fullName evidence="3">Cobalamin biosynthesis protein CbiX</fullName>
    </submittedName>
</protein>
<dbReference type="GO" id="GO:0016829">
    <property type="term" value="F:lyase activity"/>
    <property type="evidence" value="ECO:0007669"/>
    <property type="project" value="UniProtKB-KW"/>
</dbReference>
<accession>A0A2S3Z5P9</accession>
<organism evidence="3 4">
    <name type="scientific">Cryobacterium zongtaii</name>
    <dbReference type="NCBI Taxonomy" id="1259217"/>
    <lineage>
        <taxon>Bacteria</taxon>
        <taxon>Bacillati</taxon>
        <taxon>Actinomycetota</taxon>
        <taxon>Actinomycetes</taxon>
        <taxon>Micrococcales</taxon>
        <taxon>Microbacteriaceae</taxon>
        <taxon>Cryobacterium</taxon>
    </lineage>
</organism>
<dbReference type="OrthoDB" id="7345302at2"/>
<dbReference type="PANTHER" id="PTHR33542">
    <property type="entry name" value="SIROHYDROCHLORIN FERROCHELATASE, CHLOROPLASTIC"/>
    <property type="match status" value="1"/>
</dbReference>
<name>A0A2S3Z5P9_9MICO</name>
<dbReference type="RefSeq" id="WP_103432490.1">
    <property type="nucleotide sequence ID" value="NZ_PPXF01000066.1"/>
</dbReference>
<dbReference type="AlphaFoldDB" id="A0A2S3Z5P9"/>
<sequence>MSDAPQRDTAPLLLLASHGSRDPAAQRAVLALVDAVTLALTTISPATPVAAGFIDVQQPDVPQCLAEADPGRSAVIVPLLVSAGYHVKFDLANAVAQAQPRQVGVTAALGPDSRLTGILADRLAQSGLRAEDRVILAAAGSSDADAVADCRTAGEQLAALLGRPVTVAFIAAATPSLMDAVAAVRSSSPDARVVVASYLLAPGTFARWSQDAGADLVSATLLVEGEEPPAALVDVVVDRYLSGVRAL</sequence>
<dbReference type="InterPro" id="IPR002762">
    <property type="entry name" value="CbiX-like"/>
</dbReference>
<gene>
    <name evidence="3" type="ORF">C3B59_17550</name>
</gene>
<comment type="caution">
    <text evidence="3">The sequence shown here is derived from an EMBL/GenBank/DDBJ whole genome shotgun (WGS) entry which is preliminary data.</text>
</comment>
<keyword evidence="2" id="KW-0456">Lyase</keyword>
<dbReference type="EMBL" id="PPXF01000066">
    <property type="protein sequence ID" value="POH59203.1"/>
    <property type="molecule type" value="Genomic_DNA"/>
</dbReference>
<proteinExistence type="predicted"/>
<keyword evidence="1" id="KW-0479">Metal-binding</keyword>
<dbReference type="InterPro" id="IPR050963">
    <property type="entry name" value="Sirohydro_Cobaltochel/CbiX"/>
</dbReference>